<evidence type="ECO:0000313" key="3">
    <source>
        <dbReference type="EMBL" id="GAA5495895.1"/>
    </source>
</evidence>
<keyword evidence="4" id="KW-1185">Reference proteome</keyword>
<dbReference type="RefSeq" id="WP_346188632.1">
    <property type="nucleotide sequence ID" value="NZ_BAABRL010000006.1"/>
</dbReference>
<reference evidence="3 4" key="1">
    <citation type="submission" date="2024-02" db="EMBL/GenBank/DDBJ databases">
        <title>Rubritalea halochordaticola NBRC 107102.</title>
        <authorList>
            <person name="Ichikawa N."/>
            <person name="Katano-Makiyama Y."/>
            <person name="Hidaka K."/>
        </authorList>
    </citation>
    <scope>NUCLEOTIDE SEQUENCE [LARGE SCALE GENOMIC DNA]</scope>
    <source>
        <strain evidence="3 4">NBRC 107102</strain>
    </source>
</reference>
<dbReference type="InterPro" id="IPR013424">
    <property type="entry name" value="Ice-binding_C"/>
</dbReference>
<comment type="caution">
    <text evidence="3">The sequence shown here is derived from an EMBL/GenBank/DDBJ whole genome shotgun (WGS) entry which is preliminary data.</text>
</comment>
<dbReference type="Pfam" id="PF13385">
    <property type="entry name" value="Laminin_G_3"/>
    <property type="match status" value="1"/>
</dbReference>
<dbReference type="InterPro" id="IPR013320">
    <property type="entry name" value="ConA-like_dom_sf"/>
</dbReference>
<protein>
    <recommendedName>
        <fullName evidence="2">Ice-binding protein C-terminal domain-containing protein</fullName>
    </recommendedName>
</protein>
<dbReference type="NCBIfam" id="TIGR02595">
    <property type="entry name" value="PEP_CTERM"/>
    <property type="match status" value="1"/>
</dbReference>
<feature type="chain" id="PRO_5046535463" description="Ice-binding protein C-terminal domain-containing protein" evidence="1">
    <location>
        <begin position="27"/>
        <end position="260"/>
    </location>
</feature>
<feature type="signal peptide" evidence="1">
    <location>
        <begin position="1"/>
        <end position="26"/>
    </location>
</feature>
<evidence type="ECO:0000256" key="1">
    <source>
        <dbReference type="SAM" id="SignalP"/>
    </source>
</evidence>
<organism evidence="3 4">
    <name type="scientific">Rubritalea halochordaticola</name>
    <dbReference type="NCBI Taxonomy" id="714537"/>
    <lineage>
        <taxon>Bacteria</taxon>
        <taxon>Pseudomonadati</taxon>
        <taxon>Verrucomicrobiota</taxon>
        <taxon>Verrucomicrobiia</taxon>
        <taxon>Verrucomicrobiales</taxon>
        <taxon>Rubritaleaceae</taxon>
        <taxon>Rubritalea</taxon>
    </lineage>
</organism>
<name>A0ABP9V1N4_9BACT</name>
<evidence type="ECO:0000313" key="4">
    <source>
        <dbReference type="Proteomes" id="UP001424741"/>
    </source>
</evidence>
<gene>
    <name evidence="3" type="ORF">Rhal01_02076</name>
</gene>
<dbReference type="Proteomes" id="UP001424741">
    <property type="component" value="Unassembled WGS sequence"/>
</dbReference>
<sequence length="260" mass="26676">MKNTQKLLPAAMAAACSLMLAPVASAAMVGLWEFNNSSDLTEATVGSAATLNGSITSGTGTTAGDGAAIVNVGDYITFNNSIGANGGGTNTNVYSIVIDFKMPTLAGWAAILELDNGSTGDGDYFYSSTRGLGVSSEGYVDDNDPPLSVLADTWHRMVLTVDNGNVRSTYVDGVNLGDHTAGAVDGRWSLRSTFDIFSDNGGGEEVISHITNLGLYDTALTEGEITALGAAGTALAVPEPSSTALIGLAGVGLLLRRRRD</sequence>
<dbReference type="EMBL" id="BAABRL010000006">
    <property type="protein sequence ID" value="GAA5495895.1"/>
    <property type="molecule type" value="Genomic_DNA"/>
</dbReference>
<feature type="domain" description="Ice-binding protein C-terminal" evidence="2">
    <location>
        <begin position="236"/>
        <end position="258"/>
    </location>
</feature>
<proteinExistence type="predicted"/>
<dbReference type="Pfam" id="PF07589">
    <property type="entry name" value="PEP-CTERM"/>
    <property type="match status" value="1"/>
</dbReference>
<keyword evidence="1" id="KW-0732">Signal</keyword>
<evidence type="ECO:0000259" key="2">
    <source>
        <dbReference type="Pfam" id="PF07589"/>
    </source>
</evidence>
<dbReference type="Gene3D" id="2.60.120.200">
    <property type="match status" value="1"/>
</dbReference>
<dbReference type="SUPFAM" id="SSF49899">
    <property type="entry name" value="Concanavalin A-like lectins/glucanases"/>
    <property type="match status" value="1"/>
</dbReference>
<accession>A0ABP9V1N4</accession>